<dbReference type="EMBL" id="HBUE01190652">
    <property type="protein sequence ID" value="CAG6525009.1"/>
    <property type="molecule type" value="Transcribed_RNA"/>
</dbReference>
<feature type="compositionally biased region" description="Basic residues" evidence="1">
    <location>
        <begin position="31"/>
        <end position="41"/>
    </location>
</feature>
<protein>
    <submittedName>
        <fullName evidence="2">(northern house mosquito) hypothetical protein</fullName>
    </submittedName>
</protein>
<reference evidence="2" key="1">
    <citation type="submission" date="2021-05" db="EMBL/GenBank/DDBJ databases">
        <authorList>
            <person name="Alioto T."/>
            <person name="Alioto T."/>
            <person name="Gomez Garrido J."/>
        </authorList>
    </citation>
    <scope>NUCLEOTIDE SEQUENCE</scope>
</reference>
<accession>A0A8D8MAG1</accession>
<evidence type="ECO:0000313" key="2">
    <source>
        <dbReference type="EMBL" id="CAG6525009.1"/>
    </source>
</evidence>
<dbReference type="EMBL" id="HBUE01190653">
    <property type="protein sequence ID" value="CAG6525011.1"/>
    <property type="molecule type" value="Transcribed_RNA"/>
</dbReference>
<proteinExistence type="predicted"/>
<dbReference type="EMBL" id="HBUE01296537">
    <property type="protein sequence ID" value="CAG6576696.1"/>
    <property type="molecule type" value="Transcribed_RNA"/>
</dbReference>
<name>A0A8D8MAG1_CULPI</name>
<dbReference type="EMBL" id="HBUE01296539">
    <property type="protein sequence ID" value="CAG6576700.1"/>
    <property type="molecule type" value="Transcribed_RNA"/>
</dbReference>
<dbReference type="EMBL" id="HBUE01190654">
    <property type="protein sequence ID" value="CAG6525013.1"/>
    <property type="molecule type" value="Transcribed_RNA"/>
</dbReference>
<feature type="compositionally biased region" description="Low complexity" evidence="1">
    <location>
        <begin position="77"/>
        <end position="91"/>
    </location>
</feature>
<dbReference type="EMBL" id="HBUE01190651">
    <property type="protein sequence ID" value="CAG6525007.1"/>
    <property type="molecule type" value="Transcribed_RNA"/>
</dbReference>
<sequence length="110" mass="12456">MRKRRRKQKLIMWMMTASKANRNRKDPKCTRAQRARQRSRKNLICLPTSRSTARRASRANNAIVPSPGERTLLNTCSRTKPSPPSSASSARPRSKTKPTCVDTRKMSTSG</sequence>
<evidence type="ECO:0000256" key="1">
    <source>
        <dbReference type="SAM" id="MobiDB-lite"/>
    </source>
</evidence>
<dbReference type="EMBL" id="HBUE01296538">
    <property type="protein sequence ID" value="CAG6576698.1"/>
    <property type="molecule type" value="Transcribed_RNA"/>
</dbReference>
<feature type="region of interest" description="Disordered" evidence="1">
    <location>
        <begin position="19"/>
        <end position="110"/>
    </location>
</feature>
<dbReference type="AlphaFoldDB" id="A0A8D8MAG1"/>
<dbReference type="EMBL" id="HBUE01296540">
    <property type="protein sequence ID" value="CAG6576702.1"/>
    <property type="molecule type" value="Transcribed_RNA"/>
</dbReference>
<organism evidence="2">
    <name type="scientific">Culex pipiens</name>
    <name type="common">House mosquito</name>
    <dbReference type="NCBI Taxonomy" id="7175"/>
    <lineage>
        <taxon>Eukaryota</taxon>
        <taxon>Metazoa</taxon>
        <taxon>Ecdysozoa</taxon>
        <taxon>Arthropoda</taxon>
        <taxon>Hexapoda</taxon>
        <taxon>Insecta</taxon>
        <taxon>Pterygota</taxon>
        <taxon>Neoptera</taxon>
        <taxon>Endopterygota</taxon>
        <taxon>Diptera</taxon>
        <taxon>Nematocera</taxon>
        <taxon>Culicoidea</taxon>
        <taxon>Culicidae</taxon>
        <taxon>Culicinae</taxon>
        <taxon>Culicini</taxon>
        <taxon>Culex</taxon>
        <taxon>Culex</taxon>
    </lineage>
</organism>